<dbReference type="InterPro" id="IPR003607">
    <property type="entry name" value="HD/PDEase_dom"/>
</dbReference>
<dbReference type="PROSITE" id="PS50110">
    <property type="entry name" value="RESPONSE_REGULATORY"/>
    <property type="match status" value="1"/>
</dbReference>
<proteinExistence type="predicted"/>
<dbReference type="InterPro" id="IPR000160">
    <property type="entry name" value="GGDEF_dom"/>
</dbReference>
<sequence length="683" mass="77993">MEAEYQLTAEEAEKEMEQLRKVFTIVRLVDANKIQCLASGKPSSKTDCSCYCFWGKNKPCENCISAIAFRDKAEKTKLEFLDSVLYQVFSKYVEIDGVPYVIEMLKKLDLETLIDKSESDKLVNQIFGLDDRIYRDVLTGAYNRRYYEEELKTSVNIQGVAMIDLDDFKIYNDTFGHSAGDAVLKTVVKQIRSCVRSTDSIVRYGGDEFLLLIPGIDEDTFVKKLREIRERVFAADVPGYSTIHLSVSVGGLFCNNEMLEKVVEKADRLMYQAKNQKNTVVTEKGIVDANGNTDLVKKEKVRQQILVVDDSEMNREILSDMLGNDFRILEAENGEECLQLLDQYGTGISAILLDIVMPKMDGFEVLNVMERKHLIEDIPVIMISSEDSDVYVRRAYELGVSDYISRPFDAKVVYQRVFNTIKLYAKQRRLSTLIGDQIYEKEKNNRMMITILSHIVEFRNGESGMHVLHINRLTEKILECLVQKTDRYHLSYSDRYLITTASALHDIGKIGIDDKILNKPGKLTKDEFEIIKTHTLIGARMLEDMEVYKNEPLVKMAYQICRWHHERYDGKGYPDGLKGDDIPISAQVVALADVYDALVSDRVYKKAYSHEKAMEMILAGECGTFNPLLLECLVDIQDTLQEDLNAGGGVTQAQNRTKNENSKCFRNPENCIKTIGHFLKKEV</sequence>
<feature type="modified residue" description="4-aspartylphosphate" evidence="3">
    <location>
        <position position="354"/>
    </location>
</feature>
<dbReference type="SMART" id="SM00267">
    <property type="entry name" value="GGDEF"/>
    <property type="match status" value="1"/>
</dbReference>
<evidence type="ECO:0000259" key="4">
    <source>
        <dbReference type="PROSITE" id="PS50110"/>
    </source>
</evidence>
<dbReference type="InterPro" id="IPR037522">
    <property type="entry name" value="HD_GYP_dom"/>
</dbReference>
<dbReference type="Gene3D" id="3.40.50.2300">
    <property type="match status" value="1"/>
</dbReference>
<dbReference type="Gene3D" id="1.10.3210.10">
    <property type="entry name" value="Hypothetical protein af1432"/>
    <property type="match status" value="1"/>
</dbReference>
<dbReference type="SUPFAM" id="SSF109604">
    <property type="entry name" value="HD-domain/PDEase-like"/>
    <property type="match status" value="1"/>
</dbReference>
<feature type="domain" description="Response regulatory" evidence="4">
    <location>
        <begin position="304"/>
        <end position="421"/>
    </location>
</feature>
<dbReference type="CDD" id="cd00077">
    <property type="entry name" value="HDc"/>
    <property type="match status" value="1"/>
</dbReference>
<dbReference type="SUPFAM" id="SSF55073">
    <property type="entry name" value="Nucleotide cyclase"/>
    <property type="match status" value="1"/>
</dbReference>
<dbReference type="InterPro" id="IPR011006">
    <property type="entry name" value="CheY-like_superfamily"/>
</dbReference>
<evidence type="ECO:0000259" key="5">
    <source>
        <dbReference type="PROSITE" id="PS50887"/>
    </source>
</evidence>
<dbReference type="PANTHER" id="PTHR45228">
    <property type="entry name" value="CYCLIC DI-GMP PHOSPHODIESTERASE TM_0186-RELATED"/>
    <property type="match status" value="1"/>
</dbReference>
<protein>
    <recommendedName>
        <fullName evidence="1">Stage 0 sporulation protein A homolog</fullName>
    </recommendedName>
</protein>
<evidence type="ECO:0000313" key="7">
    <source>
        <dbReference type="EMBL" id="MCC2222620.1"/>
    </source>
</evidence>
<evidence type="ECO:0000256" key="1">
    <source>
        <dbReference type="ARBA" id="ARBA00018672"/>
    </source>
</evidence>
<dbReference type="CDD" id="cd01949">
    <property type="entry name" value="GGDEF"/>
    <property type="match status" value="1"/>
</dbReference>
<dbReference type="PROSITE" id="PS50887">
    <property type="entry name" value="GGDEF"/>
    <property type="match status" value="1"/>
</dbReference>
<keyword evidence="7" id="KW-0808">Transferase</keyword>
<keyword evidence="8" id="KW-1185">Reference proteome</keyword>
<dbReference type="GO" id="GO:0016779">
    <property type="term" value="F:nucleotidyltransferase activity"/>
    <property type="evidence" value="ECO:0007669"/>
    <property type="project" value="UniProtKB-KW"/>
</dbReference>
<comment type="function">
    <text evidence="2">May play the central regulatory role in sporulation. It may be an element of the effector pathway responsible for the activation of sporulation genes in response to nutritional stress. Spo0A may act in concert with spo0H (a sigma factor) to control the expression of some genes that are critical to the sporulation process.</text>
</comment>
<accession>A0AAE3E6B0</accession>
<evidence type="ECO:0000313" key="8">
    <source>
        <dbReference type="Proteomes" id="UP001198200"/>
    </source>
</evidence>
<dbReference type="GO" id="GO:0000160">
    <property type="term" value="P:phosphorelay signal transduction system"/>
    <property type="evidence" value="ECO:0007669"/>
    <property type="project" value="InterPro"/>
</dbReference>
<dbReference type="Pfam" id="PF13487">
    <property type="entry name" value="HD_5"/>
    <property type="match status" value="1"/>
</dbReference>
<name>A0AAE3E6B0_9FIRM</name>
<comment type="caution">
    <text evidence="7">The sequence shown here is derived from an EMBL/GenBank/DDBJ whole genome shotgun (WGS) entry which is preliminary data.</text>
</comment>
<dbReference type="RefSeq" id="WP_308732270.1">
    <property type="nucleotide sequence ID" value="NZ_JAJEQN010000042.1"/>
</dbReference>
<dbReference type="Proteomes" id="UP001198200">
    <property type="component" value="Unassembled WGS sequence"/>
</dbReference>
<evidence type="ECO:0000256" key="2">
    <source>
        <dbReference type="ARBA" id="ARBA00024867"/>
    </source>
</evidence>
<reference evidence="7 8" key="1">
    <citation type="submission" date="2021-10" db="EMBL/GenBank/DDBJ databases">
        <title>Anaerobic single-cell dispensing facilitates the cultivation of human gut bacteria.</title>
        <authorList>
            <person name="Afrizal A."/>
        </authorList>
    </citation>
    <scope>NUCLEOTIDE SEQUENCE [LARGE SCALE GENOMIC DNA]</scope>
    <source>
        <strain evidence="7 8">CLA-AA-H224</strain>
    </source>
</reference>
<dbReference type="Pfam" id="PF00072">
    <property type="entry name" value="Response_reg"/>
    <property type="match status" value="1"/>
</dbReference>
<evidence type="ECO:0000259" key="6">
    <source>
        <dbReference type="PROSITE" id="PS51832"/>
    </source>
</evidence>
<dbReference type="InterPro" id="IPR043128">
    <property type="entry name" value="Rev_trsase/Diguanyl_cyclase"/>
</dbReference>
<gene>
    <name evidence="7" type="ORF">LKD48_13450</name>
</gene>
<dbReference type="AlphaFoldDB" id="A0AAE3E6B0"/>
<dbReference type="InterPro" id="IPR029787">
    <property type="entry name" value="Nucleotide_cyclase"/>
</dbReference>
<dbReference type="SMART" id="SM00471">
    <property type="entry name" value="HDc"/>
    <property type="match status" value="1"/>
</dbReference>
<dbReference type="Pfam" id="PF00990">
    <property type="entry name" value="GGDEF"/>
    <property type="match status" value="1"/>
</dbReference>
<dbReference type="EMBL" id="JAJEQN010000042">
    <property type="protein sequence ID" value="MCC2222620.1"/>
    <property type="molecule type" value="Genomic_DNA"/>
</dbReference>
<feature type="domain" description="HD-GYP" evidence="6">
    <location>
        <begin position="441"/>
        <end position="649"/>
    </location>
</feature>
<dbReference type="SUPFAM" id="SSF52172">
    <property type="entry name" value="CheY-like"/>
    <property type="match status" value="1"/>
</dbReference>
<dbReference type="Gene3D" id="3.30.70.270">
    <property type="match status" value="1"/>
</dbReference>
<dbReference type="InterPro" id="IPR001789">
    <property type="entry name" value="Sig_transdc_resp-reg_receiver"/>
</dbReference>
<dbReference type="SMART" id="SM00448">
    <property type="entry name" value="REC"/>
    <property type="match status" value="1"/>
</dbReference>
<evidence type="ECO:0000256" key="3">
    <source>
        <dbReference type="PROSITE-ProRule" id="PRU00169"/>
    </source>
</evidence>
<dbReference type="NCBIfam" id="TIGR00254">
    <property type="entry name" value="GGDEF"/>
    <property type="match status" value="1"/>
</dbReference>
<feature type="domain" description="GGDEF" evidence="5">
    <location>
        <begin position="156"/>
        <end position="285"/>
    </location>
</feature>
<dbReference type="InterPro" id="IPR052020">
    <property type="entry name" value="Cyclic_di-GMP/3'3'-cGAMP_PDE"/>
</dbReference>
<dbReference type="PROSITE" id="PS51832">
    <property type="entry name" value="HD_GYP"/>
    <property type="match status" value="1"/>
</dbReference>
<organism evidence="7 8">
    <name type="scientific">Anthropogastromicrobium aceti</name>
    <dbReference type="NCBI Taxonomy" id="2981768"/>
    <lineage>
        <taxon>Bacteria</taxon>
        <taxon>Bacillati</taxon>
        <taxon>Bacillota</taxon>
        <taxon>Clostridia</taxon>
        <taxon>Lachnospirales</taxon>
        <taxon>Lachnospiraceae</taxon>
        <taxon>Anthropogastromicrobium</taxon>
    </lineage>
</organism>
<keyword evidence="3" id="KW-0597">Phosphoprotein</keyword>
<keyword evidence="7" id="KW-0548">Nucleotidyltransferase</keyword>